<keyword evidence="1" id="KW-0812">Transmembrane</keyword>
<keyword evidence="1" id="KW-0472">Membrane</keyword>
<sequence length="45" mass="4843">MRSIHTSAHAATLRRKNFDTMLMVLSALGTCGVMLLYLAASGAFN</sequence>
<comment type="caution">
    <text evidence="2">The sequence shown here is derived from an EMBL/GenBank/DDBJ whole genome shotgun (WGS) entry which is preliminary data.</text>
</comment>
<evidence type="ECO:0000256" key="1">
    <source>
        <dbReference type="SAM" id="Phobius"/>
    </source>
</evidence>
<organism evidence="2 3">
    <name type="scientific">Afipia massiliensis</name>
    <dbReference type="NCBI Taxonomy" id="211460"/>
    <lineage>
        <taxon>Bacteria</taxon>
        <taxon>Pseudomonadati</taxon>
        <taxon>Pseudomonadota</taxon>
        <taxon>Alphaproteobacteria</taxon>
        <taxon>Hyphomicrobiales</taxon>
        <taxon>Nitrobacteraceae</taxon>
        <taxon>Afipia</taxon>
    </lineage>
</organism>
<evidence type="ECO:0000313" key="3">
    <source>
        <dbReference type="Proteomes" id="UP000521227"/>
    </source>
</evidence>
<gene>
    <name evidence="2" type="ORF">HNQ36_005106</name>
</gene>
<keyword evidence="1" id="KW-1133">Transmembrane helix</keyword>
<evidence type="ECO:0000313" key="2">
    <source>
        <dbReference type="EMBL" id="MBB5055095.1"/>
    </source>
</evidence>
<reference evidence="2 3" key="1">
    <citation type="submission" date="2020-08" db="EMBL/GenBank/DDBJ databases">
        <title>Genomic Encyclopedia of Type Strains, Phase IV (KMG-IV): sequencing the most valuable type-strain genomes for metagenomic binning, comparative biology and taxonomic classification.</title>
        <authorList>
            <person name="Goeker M."/>
        </authorList>
    </citation>
    <scope>NUCLEOTIDE SEQUENCE [LARGE SCALE GENOMIC DNA]</scope>
    <source>
        <strain evidence="2 3">DSM 17498</strain>
    </source>
</reference>
<name>A0A840N419_9BRAD</name>
<proteinExistence type="predicted"/>
<dbReference type="AlphaFoldDB" id="A0A840N419"/>
<protein>
    <submittedName>
        <fullName evidence="2">Uncharacterized protein</fullName>
    </submittedName>
</protein>
<dbReference type="EMBL" id="JACHIJ010000011">
    <property type="protein sequence ID" value="MBB5055095.1"/>
    <property type="molecule type" value="Genomic_DNA"/>
</dbReference>
<dbReference type="RefSeq" id="WP_184090340.1">
    <property type="nucleotide sequence ID" value="NZ_JACHIJ010000011.1"/>
</dbReference>
<dbReference type="Proteomes" id="UP000521227">
    <property type="component" value="Unassembled WGS sequence"/>
</dbReference>
<feature type="transmembrane region" description="Helical" evidence="1">
    <location>
        <begin position="21"/>
        <end position="40"/>
    </location>
</feature>
<accession>A0A840N419</accession>